<dbReference type="GO" id="GO:0000786">
    <property type="term" value="C:nucleosome"/>
    <property type="evidence" value="ECO:0007669"/>
    <property type="project" value="UniProtKB-KW"/>
</dbReference>
<reference evidence="8" key="1">
    <citation type="submission" date="2025-08" db="UniProtKB">
        <authorList>
            <consortium name="RefSeq"/>
        </authorList>
    </citation>
    <scope>IDENTIFICATION</scope>
</reference>
<comment type="similarity">
    <text evidence="3 6">Belongs to the histone H2A family.</text>
</comment>
<dbReference type="RefSeq" id="XP_003741819.1">
    <property type="nucleotide sequence ID" value="XM_003741771.2"/>
</dbReference>
<dbReference type="GeneID" id="100902689"/>
<keyword evidence="6" id="KW-0238">DNA-binding</keyword>
<dbReference type="PROSITE" id="PS00046">
    <property type="entry name" value="HISTONE_H2A"/>
    <property type="match status" value="1"/>
</dbReference>
<gene>
    <name evidence="8" type="primary">LOC100902689</name>
</gene>
<evidence type="ECO:0000256" key="5">
    <source>
        <dbReference type="ARBA" id="ARBA00023242"/>
    </source>
</evidence>
<proteinExistence type="inferred from homology"/>
<dbReference type="SMART" id="SM00414">
    <property type="entry name" value="H2A"/>
    <property type="match status" value="1"/>
</dbReference>
<comment type="subunit">
    <text evidence="6">The nucleosome is a histone octamer containing two molecules each of H2A, H2B, H3 and H4 assembled in one H3-H4 heterotetramer and two H2A-H2B heterodimers. The octamer wraps approximately 147 bp of DNA.</text>
</comment>
<keyword evidence="6" id="KW-0544">Nucleosome core</keyword>
<dbReference type="AlphaFoldDB" id="A0AAJ6QRX0"/>
<dbReference type="SUPFAM" id="SSF47113">
    <property type="entry name" value="Histone-fold"/>
    <property type="match status" value="1"/>
</dbReference>
<dbReference type="GO" id="GO:0003677">
    <property type="term" value="F:DNA binding"/>
    <property type="evidence" value="ECO:0007669"/>
    <property type="project" value="UniProtKB-KW"/>
</dbReference>
<dbReference type="Gene3D" id="1.10.20.10">
    <property type="entry name" value="Histone, subunit A"/>
    <property type="match status" value="1"/>
</dbReference>
<organism evidence="7 8">
    <name type="scientific">Galendromus occidentalis</name>
    <name type="common">western predatory mite</name>
    <dbReference type="NCBI Taxonomy" id="34638"/>
    <lineage>
        <taxon>Eukaryota</taxon>
        <taxon>Metazoa</taxon>
        <taxon>Ecdysozoa</taxon>
        <taxon>Arthropoda</taxon>
        <taxon>Chelicerata</taxon>
        <taxon>Arachnida</taxon>
        <taxon>Acari</taxon>
        <taxon>Parasitiformes</taxon>
        <taxon>Mesostigmata</taxon>
        <taxon>Gamasina</taxon>
        <taxon>Phytoseioidea</taxon>
        <taxon>Phytoseiidae</taxon>
        <taxon>Typhlodrominae</taxon>
        <taxon>Galendromus</taxon>
    </lineage>
</organism>
<keyword evidence="7" id="KW-1185">Reference proteome</keyword>
<dbReference type="GO" id="GO:0005634">
    <property type="term" value="C:nucleus"/>
    <property type="evidence" value="ECO:0007669"/>
    <property type="project" value="UniProtKB-SubCell"/>
</dbReference>
<dbReference type="InterPro" id="IPR009072">
    <property type="entry name" value="Histone-fold"/>
</dbReference>
<evidence type="ECO:0000256" key="3">
    <source>
        <dbReference type="ARBA" id="ARBA00010691"/>
    </source>
</evidence>
<name>A0AAJ6QRX0_9ACAR</name>
<dbReference type="InterPro" id="IPR032458">
    <property type="entry name" value="Histone_H2A_CS"/>
</dbReference>
<evidence type="ECO:0000256" key="6">
    <source>
        <dbReference type="RuleBase" id="RU003767"/>
    </source>
</evidence>
<comment type="subcellular location">
    <subcellularLocation>
        <location evidence="2">Chromosome</location>
    </subcellularLocation>
    <subcellularLocation>
        <location evidence="1 6">Nucleus</location>
    </subcellularLocation>
</comment>
<keyword evidence="4 6" id="KW-0158">Chromosome</keyword>
<evidence type="ECO:0000256" key="1">
    <source>
        <dbReference type="ARBA" id="ARBA00004123"/>
    </source>
</evidence>
<evidence type="ECO:0000313" key="8">
    <source>
        <dbReference type="RefSeq" id="XP_003741819.1"/>
    </source>
</evidence>
<dbReference type="CDD" id="cd00074">
    <property type="entry name" value="HFD_H2A"/>
    <property type="match status" value="1"/>
</dbReference>
<dbReference type="Proteomes" id="UP000694867">
    <property type="component" value="Unplaced"/>
</dbReference>
<sequence length="129" mass="14979">METQQNTPRRESRAKRAGLCFPVTRIERKLRLMKGVKRLNDETAIYLATVVEYICTEILDVSATEARERKLKILSPEILREAIRKDPELNEVYRGFFANYEEQEDHEDEEKVSTVNVEGLSSFLEAAML</sequence>
<dbReference type="KEGG" id="goe:100902689"/>
<evidence type="ECO:0000256" key="4">
    <source>
        <dbReference type="ARBA" id="ARBA00022454"/>
    </source>
</evidence>
<dbReference type="GO" id="GO:0030527">
    <property type="term" value="F:structural constituent of chromatin"/>
    <property type="evidence" value="ECO:0007669"/>
    <property type="project" value="InterPro"/>
</dbReference>
<protein>
    <recommendedName>
        <fullName evidence="6">Histone H2A</fullName>
    </recommendedName>
</protein>
<evidence type="ECO:0000313" key="7">
    <source>
        <dbReference type="Proteomes" id="UP000694867"/>
    </source>
</evidence>
<evidence type="ECO:0000256" key="2">
    <source>
        <dbReference type="ARBA" id="ARBA00004286"/>
    </source>
</evidence>
<accession>A0AAJ6QRX0</accession>
<dbReference type="InterPro" id="IPR002119">
    <property type="entry name" value="Histone_H2A"/>
</dbReference>
<keyword evidence="5 6" id="KW-0539">Nucleus</keyword>
<dbReference type="PRINTS" id="PR00620">
    <property type="entry name" value="HISTONEH2A"/>
</dbReference>
<dbReference type="PANTHER" id="PTHR23430">
    <property type="entry name" value="HISTONE H2A"/>
    <property type="match status" value="1"/>
</dbReference>
<dbReference type="GO" id="GO:0046982">
    <property type="term" value="F:protein heterodimerization activity"/>
    <property type="evidence" value="ECO:0007669"/>
    <property type="project" value="InterPro"/>
</dbReference>